<dbReference type="AlphaFoldDB" id="A0A8S4SAA0"/>
<name>A0A8S4SAA0_9NEOP</name>
<evidence type="ECO:0000313" key="2">
    <source>
        <dbReference type="Proteomes" id="UP000838756"/>
    </source>
</evidence>
<organism evidence="1 2">
    <name type="scientific">Pararge aegeria aegeria</name>
    <dbReference type="NCBI Taxonomy" id="348720"/>
    <lineage>
        <taxon>Eukaryota</taxon>
        <taxon>Metazoa</taxon>
        <taxon>Ecdysozoa</taxon>
        <taxon>Arthropoda</taxon>
        <taxon>Hexapoda</taxon>
        <taxon>Insecta</taxon>
        <taxon>Pterygota</taxon>
        <taxon>Neoptera</taxon>
        <taxon>Endopterygota</taxon>
        <taxon>Lepidoptera</taxon>
        <taxon>Glossata</taxon>
        <taxon>Ditrysia</taxon>
        <taxon>Papilionoidea</taxon>
        <taxon>Nymphalidae</taxon>
        <taxon>Satyrinae</taxon>
        <taxon>Satyrini</taxon>
        <taxon>Parargina</taxon>
        <taxon>Pararge</taxon>
    </lineage>
</organism>
<protein>
    <submittedName>
        <fullName evidence="1">Jg15385 protein</fullName>
    </submittedName>
</protein>
<dbReference type="OrthoDB" id="10366333at2759"/>
<dbReference type="EMBL" id="CAKXAJ010026087">
    <property type="protein sequence ID" value="CAH2254807.1"/>
    <property type="molecule type" value="Genomic_DNA"/>
</dbReference>
<sequence>MRGLERHGAGQCGAAQLKALPGRIPRPPHTTEAPNCHLQAPFLCKSLWRIRRQIIETQFACLVALCVKPCTLDGLQNEYRFPKAWRHMNNNQLLIDKAC</sequence>
<dbReference type="Proteomes" id="UP000838756">
    <property type="component" value="Unassembled WGS sequence"/>
</dbReference>
<comment type="caution">
    <text evidence="1">The sequence shown here is derived from an EMBL/GenBank/DDBJ whole genome shotgun (WGS) entry which is preliminary data.</text>
</comment>
<reference evidence="1" key="1">
    <citation type="submission" date="2022-03" db="EMBL/GenBank/DDBJ databases">
        <authorList>
            <person name="Lindestad O."/>
        </authorList>
    </citation>
    <scope>NUCLEOTIDE SEQUENCE</scope>
</reference>
<keyword evidence="2" id="KW-1185">Reference proteome</keyword>
<evidence type="ECO:0000313" key="1">
    <source>
        <dbReference type="EMBL" id="CAH2254807.1"/>
    </source>
</evidence>
<accession>A0A8S4SAA0</accession>
<gene>
    <name evidence="1" type="primary">jg15385</name>
    <name evidence="1" type="ORF">PAEG_LOCUS22708</name>
</gene>
<proteinExistence type="predicted"/>